<name>A0A162A2S3_DAUCS</name>
<evidence type="ECO:0000313" key="3">
    <source>
        <dbReference type="Proteomes" id="UP000077755"/>
    </source>
</evidence>
<evidence type="ECO:0000313" key="1">
    <source>
        <dbReference type="EMBL" id="KZM95302.1"/>
    </source>
</evidence>
<evidence type="ECO:0000313" key="2">
    <source>
        <dbReference type="EMBL" id="WOH01832.1"/>
    </source>
</evidence>
<dbReference type="EMBL" id="CP093347">
    <property type="protein sequence ID" value="WOH01832.1"/>
    <property type="molecule type" value="Genomic_DNA"/>
</dbReference>
<keyword evidence="3" id="KW-1185">Reference proteome</keyword>
<reference evidence="1" key="1">
    <citation type="journal article" date="2016" name="Nat. Genet.">
        <title>A high-quality carrot genome assembly provides new insights into carotenoid accumulation and asterid genome evolution.</title>
        <authorList>
            <person name="Iorizzo M."/>
            <person name="Ellison S."/>
            <person name="Senalik D."/>
            <person name="Zeng P."/>
            <person name="Satapoomin P."/>
            <person name="Huang J."/>
            <person name="Bowman M."/>
            <person name="Iovene M."/>
            <person name="Sanseverino W."/>
            <person name="Cavagnaro P."/>
            <person name="Yildiz M."/>
            <person name="Macko-Podgorni A."/>
            <person name="Moranska E."/>
            <person name="Grzebelus E."/>
            <person name="Grzebelus D."/>
            <person name="Ashrafi H."/>
            <person name="Zheng Z."/>
            <person name="Cheng S."/>
            <person name="Spooner D."/>
            <person name="Van Deynze A."/>
            <person name="Simon P."/>
        </authorList>
    </citation>
    <scope>NUCLEOTIDE SEQUENCE [LARGE SCALE GENOMIC DNA]</scope>
    <source>
        <tissue evidence="1">Leaf</tissue>
    </source>
</reference>
<dbReference type="AlphaFoldDB" id="A0A162A2S3"/>
<protein>
    <recommendedName>
        <fullName evidence="4">Non-haem dioxygenase N-terminal domain-containing protein</fullName>
    </recommendedName>
</protein>
<sequence length="328" mass="37108">MAHIRFKSRFCPAPPPPSPLIASRSTSGVVEDSDDSFTNNIPENPFSDENFLKLPEDIQCLFMPGIDFNLLLSRDKYSIGCLLRSASDFGMFRISNHGILAEDLESTLEDSLRVFESSSVFLHRVDDHRQEFVWRPSMQALGLTRKYRRLSEKMEIVASKLELIAEELGQIFSVNAKKQQYSHKFEASESTLGLCRHTRPLPGVKSSAHIHEIQQPQCKHALILHVPVDEAEFCYQTEQSPSSSFYTGPDSIVVTIGEQIAEWSNREFKFATGEVNFKLLEEKPSFSFEFKCSPSSLRRTIISLHEQIGILIIVAGLCKFLLFGLDLS</sequence>
<organism evidence="1">
    <name type="scientific">Daucus carota subsp. sativus</name>
    <name type="common">Carrot</name>
    <dbReference type="NCBI Taxonomy" id="79200"/>
    <lineage>
        <taxon>Eukaryota</taxon>
        <taxon>Viridiplantae</taxon>
        <taxon>Streptophyta</taxon>
        <taxon>Embryophyta</taxon>
        <taxon>Tracheophyta</taxon>
        <taxon>Spermatophyta</taxon>
        <taxon>Magnoliopsida</taxon>
        <taxon>eudicotyledons</taxon>
        <taxon>Gunneridae</taxon>
        <taxon>Pentapetalae</taxon>
        <taxon>asterids</taxon>
        <taxon>campanulids</taxon>
        <taxon>Apiales</taxon>
        <taxon>Apiaceae</taxon>
        <taxon>Apioideae</taxon>
        <taxon>Scandiceae</taxon>
        <taxon>Daucinae</taxon>
        <taxon>Daucus</taxon>
        <taxon>Daucus sect. Daucus</taxon>
    </lineage>
</organism>
<dbReference type="Proteomes" id="UP000077755">
    <property type="component" value="Chromosome 5"/>
</dbReference>
<gene>
    <name evidence="1" type="ORF">DCAR_018544</name>
    <name evidence="2" type="ORF">DCAR_0521218</name>
</gene>
<dbReference type="PANTHER" id="PTHR34945">
    <property type="entry name" value="2-OXOGLUTARATE (2OG) AND FE(II)-DEPENDENT OXYGENASE SUPERFAMILY PROTEIN"/>
    <property type="match status" value="1"/>
</dbReference>
<dbReference type="OMA" id="RIYRYNH"/>
<reference evidence="2" key="2">
    <citation type="submission" date="2022-03" db="EMBL/GenBank/DDBJ databases">
        <title>Draft title - Genomic analysis of global carrot germplasm unveils the trajectory of domestication and the origin of high carotenoid orange carrot.</title>
        <authorList>
            <person name="Iorizzo M."/>
            <person name="Ellison S."/>
            <person name="Senalik D."/>
            <person name="Macko-Podgorni A."/>
            <person name="Grzebelus D."/>
            <person name="Bostan H."/>
            <person name="Rolling W."/>
            <person name="Curaba J."/>
            <person name="Simon P."/>
        </authorList>
    </citation>
    <scope>NUCLEOTIDE SEQUENCE</scope>
    <source>
        <tissue evidence="2">Leaf</tissue>
    </source>
</reference>
<accession>A0A162A2S3</accession>
<dbReference type="Gramene" id="KZM95302">
    <property type="protein sequence ID" value="KZM95302"/>
    <property type="gene ID" value="DCAR_018544"/>
</dbReference>
<dbReference type="SUPFAM" id="SSF51197">
    <property type="entry name" value="Clavaminate synthase-like"/>
    <property type="match status" value="1"/>
</dbReference>
<dbReference type="PANTHER" id="PTHR34945:SF4">
    <property type="entry name" value="2-OXOGLUTARATE (2OG) AND FE(II)-DEPENDENT OXYGENASE SUPERFAMILY PROTEIN"/>
    <property type="match status" value="1"/>
</dbReference>
<evidence type="ECO:0008006" key="4">
    <source>
        <dbReference type="Google" id="ProtNLM"/>
    </source>
</evidence>
<proteinExistence type="predicted"/>
<dbReference type="EMBL" id="LNRQ01000005">
    <property type="protein sequence ID" value="KZM95302.1"/>
    <property type="molecule type" value="Genomic_DNA"/>
</dbReference>
<dbReference type="STRING" id="79200.A0A162A2S3"/>